<dbReference type="Proteomes" id="UP000175993">
    <property type="component" value="Unassembled WGS sequence"/>
</dbReference>
<reference evidence="5 7" key="1">
    <citation type="submission" date="2019-11" db="EMBL/GenBank/DDBJ databases">
        <title>Whole-genome sequencing of Allorhizobium vitis.</title>
        <authorList>
            <person name="Gan H.M."/>
            <person name="Savka M.A."/>
        </authorList>
    </citation>
    <scope>NUCLEOTIDE SEQUENCE [LARGE SCALE GENOMIC DNA]</scope>
    <source>
        <strain evidence="5 7">AB4</strain>
    </source>
</reference>
<dbReference type="Pfam" id="PF07729">
    <property type="entry name" value="FCD"/>
    <property type="match status" value="1"/>
</dbReference>
<accession>A0A1S2E1G8</accession>
<keyword evidence="2" id="KW-0238">DNA-binding</keyword>
<sequence length="227" mass="26422">MMNTLGFETDYEEAEPTLAERTYLRLRDDIITSELAPGTLLRESELMKRLDVGRTPVREAIQRLQHDGFVVISARRGTFVSTIDIHDLTAIYEARARIESWATRLAAERLREFERQEATKLMEELQQASGPMALEDILALDRKIHRFIYRTAKNSYLLNTLDHYHNLSLRILYVFMKRFPVLVPRLEDVLHDQFLMLQAVCAGDADLAEKIAMDHVMSFEREVRKVI</sequence>
<dbReference type="EMBL" id="MBEV02000005">
    <property type="protein sequence ID" value="MUP05443.1"/>
    <property type="molecule type" value="Genomic_DNA"/>
</dbReference>
<comment type="caution">
    <text evidence="6">The sequence shown here is derived from an EMBL/GenBank/DDBJ whole genome shotgun (WGS) entry which is preliminary data.</text>
</comment>
<dbReference type="InterPro" id="IPR000524">
    <property type="entry name" value="Tscrpt_reg_HTH_GntR"/>
</dbReference>
<dbReference type="Pfam" id="PF00392">
    <property type="entry name" value="GntR"/>
    <property type="match status" value="1"/>
</dbReference>
<dbReference type="PRINTS" id="PR00035">
    <property type="entry name" value="HTHGNTR"/>
</dbReference>
<dbReference type="SMART" id="SM00895">
    <property type="entry name" value="FCD"/>
    <property type="match status" value="1"/>
</dbReference>
<evidence type="ECO:0000313" key="8">
    <source>
        <dbReference type="Proteomes" id="UP000440716"/>
    </source>
</evidence>
<evidence type="ECO:0000259" key="4">
    <source>
        <dbReference type="PROSITE" id="PS50949"/>
    </source>
</evidence>
<evidence type="ECO:0000256" key="2">
    <source>
        <dbReference type="ARBA" id="ARBA00023125"/>
    </source>
</evidence>
<dbReference type="PROSITE" id="PS50949">
    <property type="entry name" value="HTH_GNTR"/>
    <property type="match status" value="1"/>
</dbReference>
<dbReference type="InterPro" id="IPR011711">
    <property type="entry name" value="GntR_C"/>
</dbReference>
<dbReference type="Proteomes" id="UP000440716">
    <property type="component" value="Unassembled WGS sequence"/>
</dbReference>
<dbReference type="InterPro" id="IPR008920">
    <property type="entry name" value="TF_FadR/GntR_C"/>
</dbReference>
<organism evidence="6 8">
    <name type="scientific">Agrobacterium vitis</name>
    <name type="common">Rhizobium vitis</name>
    <dbReference type="NCBI Taxonomy" id="373"/>
    <lineage>
        <taxon>Bacteria</taxon>
        <taxon>Pseudomonadati</taxon>
        <taxon>Pseudomonadota</taxon>
        <taxon>Alphaproteobacteria</taxon>
        <taxon>Hyphomicrobiales</taxon>
        <taxon>Rhizobiaceae</taxon>
        <taxon>Rhizobium/Agrobacterium group</taxon>
        <taxon>Agrobacterium</taxon>
    </lineage>
</organism>
<dbReference type="CDD" id="cd07377">
    <property type="entry name" value="WHTH_GntR"/>
    <property type="match status" value="1"/>
</dbReference>
<evidence type="ECO:0000313" key="7">
    <source>
        <dbReference type="Proteomes" id="UP000175993"/>
    </source>
</evidence>
<dbReference type="GO" id="GO:0003700">
    <property type="term" value="F:DNA-binding transcription factor activity"/>
    <property type="evidence" value="ECO:0007669"/>
    <property type="project" value="InterPro"/>
</dbReference>
<gene>
    <name evidence="5" type="ORF">BBI04_011490</name>
    <name evidence="6" type="ORF">GOZ88_11255</name>
</gene>
<protein>
    <submittedName>
        <fullName evidence="6">FCD domain-containing protein</fullName>
    </submittedName>
</protein>
<dbReference type="SMART" id="SM00345">
    <property type="entry name" value="HTH_GNTR"/>
    <property type="match status" value="1"/>
</dbReference>
<evidence type="ECO:0000256" key="3">
    <source>
        <dbReference type="ARBA" id="ARBA00023163"/>
    </source>
</evidence>
<keyword evidence="3" id="KW-0804">Transcription</keyword>
<evidence type="ECO:0000256" key="1">
    <source>
        <dbReference type="ARBA" id="ARBA00023015"/>
    </source>
</evidence>
<proteinExistence type="predicted"/>
<dbReference type="Gene3D" id="1.10.10.10">
    <property type="entry name" value="Winged helix-like DNA-binding domain superfamily/Winged helix DNA-binding domain"/>
    <property type="match status" value="1"/>
</dbReference>
<dbReference type="InterPro" id="IPR036390">
    <property type="entry name" value="WH_DNA-bd_sf"/>
</dbReference>
<dbReference type="SUPFAM" id="SSF46785">
    <property type="entry name" value="Winged helix' DNA-binding domain"/>
    <property type="match status" value="1"/>
</dbReference>
<dbReference type="EMBL" id="WPHU01000004">
    <property type="protein sequence ID" value="MVA56689.1"/>
    <property type="molecule type" value="Genomic_DNA"/>
</dbReference>
<dbReference type="Gene3D" id="1.20.120.530">
    <property type="entry name" value="GntR ligand-binding domain-like"/>
    <property type="match status" value="1"/>
</dbReference>
<feature type="domain" description="HTH gntR-type" evidence="4">
    <location>
        <begin position="16"/>
        <end position="83"/>
    </location>
</feature>
<reference evidence="6 8" key="2">
    <citation type="submission" date="2019-12" db="EMBL/GenBank/DDBJ databases">
        <title>Whole-genome sequencing of Allorhizobium vitis.</title>
        <authorList>
            <person name="Gan H.M."/>
            <person name="Szegedi E."/>
            <person name="Burr T."/>
            <person name="Savka M.A."/>
        </authorList>
    </citation>
    <scope>NUCLEOTIDE SEQUENCE [LARGE SCALE GENOMIC DNA]</scope>
    <source>
        <strain evidence="6 8">CG415</strain>
    </source>
</reference>
<dbReference type="GO" id="GO:0003677">
    <property type="term" value="F:DNA binding"/>
    <property type="evidence" value="ECO:0007669"/>
    <property type="project" value="UniProtKB-KW"/>
</dbReference>
<dbReference type="PANTHER" id="PTHR43537">
    <property type="entry name" value="TRANSCRIPTIONAL REGULATOR, GNTR FAMILY"/>
    <property type="match status" value="1"/>
</dbReference>
<dbReference type="AlphaFoldDB" id="A0A1S2E1G8"/>
<dbReference type="SUPFAM" id="SSF48008">
    <property type="entry name" value="GntR ligand-binding domain-like"/>
    <property type="match status" value="1"/>
</dbReference>
<evidence type="ECO:0000313" key="5">
    <source>
        <dbReference type="EMBL" id="MUP05443.1"/>
    </source>
</evidence>
<dbReference type="OrthoDB" id="9806293at2"/>
<dbReference type="InterPro" id="IPR036388">
    <property type="entry name" value="WH-like_DNA-bd_sf"/>
</dbReference>
<dbReference type="PANTHER" id="PTHR43537:SF5">
    <property type="entry name" value="UXU OPERON TRANSCRIPTIONAL REGULATOR"/>
    <property type="match status" value="1"/>
</dbReference>
<evidence type="ECO:0000313" key="6">
    <source>
        <dbReference type="EMBL" id="MVA56689.1"/>
    </source>
</evidence>
<name>A0A1S2E1G8_AGRVI</name>
<keyword evidence="1" id="KW-0805">Transcription regulation</keyword>